<organism evidence="3 4">
    <name type="scientific">Paramecium sonneborni</name>
    <dbReference type="NCBI Taxonomy" id="65129"/>
    <lineage>
        <taxon>Eukaryota</taxon>
        <taxon>Sar</taxon>
        <taxon>Alveolata</taxon>
        <taxon>Ciliophora</taxon>
        <taxon>Intramacronucleata</taxon>
        <taxon>Oligohymenophorea</taxon>
        <taxon>Peniculida</taxon>
        <taxon>Parameciidae</taxon>
        <taxon>Paramecium</taxon>
    </lineage>
</organism>
<evidence type="ECO:0000313" key="3">
    <source>
        <dbReference type="EMBL" id="CAD8106184.1"/>
    </source>
</evidence>
<feature type="region of interest" description="Disordered" evidence="1">
    <location>
        <begin position="181"/>
        <end position="200"/>
    </location>
</feature>
<evidence type="ECO:0000313" key="4">
    <source>
        <dbReference type="Proteomes" id="UP000692954"/>
    </source>
</evidence>
<name>A0A8S1PT67_9CILI</name>
<evidence type="ECO:0008006" key="5">
    <source>
        <dbReference type="Google" id="ProtNLM"/>
    </source>
</evidence>
<feature type="compositionally biased region" description="Basic residues" evidence="1">
    <location>
        <begin position="183"/>
        <end position="192"/>
    </location>
</feature>
<gene>
    <name evidence="2" type="ORF">PSON_ATCC_30995.1.T0860070</name>
    <name evidence="3" type="ORF">PSON_ATCC_30995.1.T0860071</name>
</gene>
<dbReference type="OrthoDB" id="300006at2759"/>
<dbReference type="Proteomes" id="UP000692954">
    <property type="component" value="Unassembled WGS sequence"/>
</dbReference>
<proteinExistence type="predicted"/>
<sequence length="265" mass="31343">MNLKELKAIHKLQKAGFLEKHNQLIDQGLTNPWINYHHLKKYNGDIHKVILFYNNKEDQKEEKRKNALKTIENLGWLQKHQKLIENGFTESQKNLKILLKTNGDVDNSIEKLRKKQKLKFDKPIQLIMQELGFIIQFEKLKEMGYTNEKKIAKLLFKYEGNLQPILDKYLKINKKNKTCSIKKSLHKHKPKKSSQEDQDFKEKKAELKEKFANFNGKNIHDKKVLKFLSMFNGDIESAIQWLNQIKPQVQTQGQMVLESEILAQY</sequence>
<evidence type="ECO:0000256" key="1">
    <source>
        <dbReference type="SAM" id="MobiDB-lite"/>
    </source>
</evidence>
<protein>
    <recommendedName>
        <fullName evidence="5">UBA domain-containing protein</fullName>
    </recommendedName>
</protein>
<comment type="caution">
    <text evidence="3">The sequence shown here is derived from an EMBL/GenBank/DDBJ whole genome shotgun (WGS) entry which is preliminary data.</text>
</comment>
<dbReference type="EMBL" id="CAJJDN010000086">
    <property type="protein sequence ID" value="CAD8106184.1"/>
    <property type="molecule type" value="Genomic_DNA"/>
</dbReference>
<dbReference type="AlphaFoldDB" id="A0A8S1PT67"/>
<accession>A0A8S1PT67</accession>
<keyword evidence="4" id="KW-1185">Reference proteome</keyword>
<dbReference type="EMBL" id="CAJJDN010000086">
    <property type="protein sequence ID" value="CAD8106183.1"/>
    <property type="molecule type" value="Genomic_DNA"/>
</dbReference>
<evidence type="ECO:0000313" key="2">
    <source>
        <dbReference type="EMBL" id="CAD8106183.1"/>
    </source>
</evidence>
<reference evidence="3" key="1">
    <citation type="submission" date="2021-01" db="EMBL/GenBank/DDBJ databases">
        <authorList>
            <consortium name="Genoscope - CEA"/>
            <person name="William W."/>
        </authorList>
    </citation>
    <scope>NUCLEOTIDE SEQUENCE</scope>
</reference>